<dbReference type="InterPro" id="IPR032738">
    <property type="entry name" value="Tbc1d30_C"/>
</dbReference>
<protein>
    <recommendedName>
        <fullName evidence="1">TBC1 domain family member 30</fullName>
    </recommendedName>
</protein>
<feature type="region of interest" description="Disordered" evidence="2">
    <location>
        <begin position="561"/>
        <end position="631"/>
    </location>
</feature>
<accession>A0AAW1VFA2</accession>
<keyword evidence="5" id="KW-1185">Reference proteome</keyword>
<gene>
    <name evidence="4" type="ORF">WA026_012148</name>
</gene>
<dbReference type="Pfam" id="PF15733">
    <property type="entry name" value="DUF4682"/>
    <property type="match status" value="1"/>
</dbReference>
<dbReference type="PANTHER" id="PTHR13399:SF2">
    <property type="entry name" value="TRANSLOCON-ASSOCIATED PROTEIN SUBUNIT GAMMA"/>
    <property type="match status" value="1"/>
</dbReference>
<dbReference type="Gene3D" id="1.10.472.80">
    <property type="entry name" value="Ypt/Rab-GAP domain of gyp1p, domain 3"/>
    <property type="match status" value="1"/>
</dbReference>
<dbReference type="EMBL" id="JARQZJ010000126">
    <property type="protein sequence ID" value="KAK9890804.1"/>
    <property type="molecule type" value="Genomic_DNA"/>
</dbReference>
<reference evidence="4 5" key="1">
    <citation type="submission" date="2023-03" db="EMBL/GenBank/DDBJ databases">
        <title>Genome insight into feeding habits of ladybird beetles.</title>
        <authorList>
            <person name="Li H.-S."/>
            <person name="Huang Y.-H."/>
            <person name="Pang H."/>
        </authorList>
    </citation>
    <scope>NUCLEOTIDE SEQUENCE [LARGE SCALE GENOMIC DNA]</scope>
    <source>
        <strain evidence="4">SYSU_2023b</strain>
        <tissue evidence="4">Whole body</tissue>
    </source>
</reference>
<comment type="caution">
    <text evidence="4">The sequence shown here is derived from an EMBL/GenBank/DDBJ whole genome shotgun (WGS) entry which is preliminary data.</text>
</comment>
<proteinExistence type="predicted"/>
<dbReference type="InterPro" id="IPR000195">
    <property type="entry name" value="Rab-GAP-TBC_dom"/>
</dbReference>
<evidence type="ECO:0000256" key="1">
    <source>
        <dbReference type="ARBA" id="ARBA00067508"/>
    </source>
</evidence>
<evidence type="ECO:0000313" key="4">
    <source>
        <dbReference type="EMBL" id="KAK9890804.1"/>
    </source>
</evidence>
<dbReference type="PANTHER" id="PTHR13399">
    <property type="entry name" value="TRANSLOCON-ASSOCIATED PROTEIN TRAP , GAMMA SUBUNIT"/>
    <property type="match status" value="1"/>
</dbReference>
<evidence type="ECO:0000256" key="2">
    <source>
        <dbReference type="SAM" id="MobiDB-lite"/>
    </source>
</evidence>
<dbReference type="PROSITE" id="PS50086">
    <property type="entry name" value="TBC_RABGAP"/>
    <property type="match status" value="1"/>
</dbReference>
<dbReference type="FunFam" id="1.10.8.270:FF:000009">
    <property type="entry name" value="TBC1 domain family member 30"/>
    <property type="match status" value="1"/>
</dbReference>
<dbReference type="GO" id="GO:0005783">
    <property type="term" value="C:endoplasmic reticulum"/>
    <property type="evidence" value="ECO:0007669"/>
    <property type="project" value="TreeGrafter"/>
</dbReference>
<dbReference type="FunFam" id="1.10.472.80:FF:000011">
    <property type="entry name" value="TBC1 domain family member 30"/>
    <property type="match status" value="1"/>
</dbReference>
<dbReference type="Pfam" id="PF00566">
    <property type="entry name" value="RabGAP-TBC"/>
    <property type="match status" value="1"/>
</dbReference>
<feature type="region of interest" description="Disordered" evidence="2">
    <location>
        <begin position="921"/>
        <end position="942"/>
    </location>
</feature>
<sequence length="1007" mass="113764">MFKERYRVRQLEYCNKQMFGNLIVTCPTYSTHMPEKLIQPVPITVKPVITPEEVIKKHLMEAEKRRTSLLVDQLLLDIHNSFQHSTDYNSTTSGRSSQKYSNVQSHDLYKRDLQDLSSLTVHLGGQIERVGIKLVRRLKRREALRRQQEAQCDVITCQLKKLLPNTTEDMCFTVNPQPSESGFSQWVAAMKMVAQLPGGIPPEFRRRLWLTMAEKHLTSKGVDWTKVERTCFSEWSHPDDGELGVQIVKDLHRTGCSLFCGEGGQENQALLKKVLLAYARWNKAVGYCQGFNMLAALILQVTEKSETDALKLMIYLIEGVLPDSYFADSLRGLSVDMAVFRELLRTRLPRLSKHLDLLQNMAKEGTTSYEPPLTNVFTMQWFLTLFCNCLPQPSVLRVWDLILLEGNEVLLRTALAIWQALADRIVRVKTADEFYCIMGVLTNELLENNLMDANLLIKSVVSIGPLTELKSLREHYLYNINPWGTMQSPLEFSEKQLKLYPKERMALDISALKKQYIKLKQRQRQAHIIFTAAISRHPPPRTPVAMNHLLIGKSALVPAKRLGPPKGSIPPMRIPAPSTLHWKDASKHSPSSSSSDTELCDENDPPSEPSDNSNQVSPIHELPQDKPQELDSSIDNNAIAADTISKTDSPNREECGVSVVFDTLVPSHSQDDVEQTVDLDSEDDSVDFELFLEDRVKCFKQEESPNSEDNRVSLSRRNSERALQIIQENSLILHRILQCQSRLSLSPPLTETDNLDDDTLSKKSLDSCRLAGDGMFSSSCSSSETATGQVDLPSDNEVASSSFQGGYEGSFPDFPLPEIPVENIREDGTYRSKYDEILERSRDLNAKYYSQILNLNDGSDNGTCMIPESKTFTNQEELIDFSSDIATSVEKDAQTSGIIRGNSPSFSAFSSQNPNSSMVSISVPTFPRDSEKETKQSSRMSYSNMEQQQIHLIHLQLISFRTSLLVKITARCLQVDSAKVRLYQLQMKNLNQNKVQDISISKDPKIK</sequence>
<name>A0AAW1VFA2_9CUCU</name>
<evidence type="ECO:0000259" key="3">
    <source>
        <dbReference type="PROSITE" id="PS50086"/>
    </source>
</evidence>
<organism evidence="4 5">
    <name type="scientific">Henosepilachna vigintioctopunctata</name>
    <dbReference type="NCBI Taxonomy" id="420089"/>
    <lineage>
        <taxon>Eukaryota</taxon>
        <taxon>Metazoa</taxon>
        <taxon>Ecdysozoa</taxon>
        <taxon>Arthropoda</taxon>
        <taxon>Hexapoda</taxon>
        <taxon>Insecta</taxon>
        <taxon>Pterygota</taxon>
        <taxon>Neoptera</taxon>
        <taxon>Endopterygota</taxon>
        <taxon>Coleoptera</taxon>
        <taxon>Polyphaga</taxon>
        <taxon>Cucujiformia</taxon>
        <taxon>Coccinelloidea</taxon>
        <taxon>Coccinellidae</taxon>
        <taxon>Epilachninae</taxon>
        <taxon>Epilachnini</taxon>
        <taxon>Henosepilachna</taxon>
    </lineage>
</organism>
<dbReference type="InterPro" id="IPR035969">
    <property type="entry name" value="Rab-GAP_TBC_sf"/>
</dbReference>
<dbReference type="Gene3D" id="1.10.8.270">
    <property type="entry name" value="putative rabgap domain of human tbc1 domain family member 14 like domains"/>
    <property type="match status" value="1"/>
</dbReference>
<dbReference type="Proteomes" id="UP001431783">
    <property type="component" value="Unassembled WGS sequence"/>
</dbReference>
<dbReference type="AlphaFoldDB" id="A0AAW1VFA2"/>
<evidence type="ECO:0000313" key="5">
    <source>
        <dbReference type="Proteomes" id="UP001431783"/>
    </source>
</evidence>
<dbReference type="SMART" id="SM00164">
    <property type="entry name" value="TBC"/>
    <property type="match status" value="1"/>
</dbReference>
<dbReference type="SUPFAM" id="SSF47923">
    <property type="entry name" value="Ypt/Rab-GAP domain of gyp1p"/>
    <property type="match status" value="2"/>
</dbReference>
<feature type="domain" description="Rab-GAP TBC" evidence="3">
    <location>
        <begin position="199"/>
        <end position="406"/>
    </location>
</feature>